<evidence type="ECO:0008006" key="3">
    <source>
        <dbReference type="Google" id="ProtNLM"/>
    </source>
</evidence>
<evidence type="ECO:0000313" key="1">
    <source>
        <dbReference type="EMBL" id="OAH10350.1"/>
    </source>
</evidence>
<comment type="caution">
    <text evidence="1">The sequence shown here is derived from an EMBL/GenBank/DDBJ whole genome shotgun (WGS) entry which is preliminary data.</text>
</comment>
<proteinExistence type="predicted"/>
<dbReference type="SUPFAM" id="SSF55729">
    <property type="entry name" value="Acyl-CoA N-acyltransferases (Nat)"/>
    <property type="match status" value="1"/>
</dbReference>
<sequence length="111" mass="12045">MRRVPPKEPGGAAQIVLTDDRDRIVGGLKYRTCGLCRTGRVEHIWITGPLQGRGMGREALQAAVASAPGYTWATSRQSTQGRAFFAAMSEELEMPFARNTARCGHDPGRAS</sequence>
<gene>
    <name evidence="1" type="ORF">STSP_63180</name>
</gene>
<dbReference type="Proteomes" id="UP000077381">
    <property type="component" value="Unassembled WGS sequence"/>
</dbReference>
<dbReference type="InterPro" id="IPR016181">
    <property type="entry name" value="Acyl_CoA_acyltransferase"/>
</dbReference>
<dbReference type="Gene3D" id="3.40.630.30">
    <property type="match status" value="1"/>
</dbReference>
<evidence type="ECO:0000313" key="2">
    <source>
        <dbReference type="Proteomes" id="UP000077381"/>
    </source>
</evidence>
<protein>
    <recommendedName>
        <fullName evidence="3">N-acetyltransferase domain-containing protein</fullName>
    </recommendedName>
</protein>
<name>A0A177HIB4_9ACTN</name>
<keyword evidence="2" id="KW-1185">Reference proteome</keyword>
<dbReference type="PATRIC" id="fig|1716141.3.peg.6648"/>
<dbReference type="EMBL" id="LOHS01000149">
    <property type="protein sequence ID" value="OAH10350.1"/>
    <property type="molecule type" value="Genomic_DNA"/>
</dbReference>
<dbReference type="AlphaFoldDB" id="A0A177HIB4"/>
<reference evidence="1 2" key="1">
    <citation type="submission" date="2015-12" db="EMBL/GenBank/DDBJ databases">
        <title>Genome sequence of Streptomyces sp. G25.</title>
        <authorList>
            <person name="Poehlein A."/>
            <person name="Roettig A."/>
            <person name="Hiessl S."/>
            <person name="Hauschild P."/>
            <person name="Schauer J."/>
            <person name="Madkour M.H."/>
            <person name="Al-Ansari A.M."/>
            <person name="Almakishah N.H."/>
            <person name="Steinbuechel A."/>
            <person name="Daniel R."/>
        </authorList>
    </citation>
    <scope>NUCLEOTIDE SEQUENCE [LARGE SCALE GENOMIC DNA]</scope>
    <source>
        <strain evidence="2">G25(2015)</strain>
    </source>
</reference>
<accession>A0A177HIB4</accession>
<organism evidence="1 2">
    <name type="scientific">Streptomyces jeddahensis</name>
    <dbReference type="NCBI Taxonomy" id="1716141"/>
    <lineage>
        <taxon>Bacteria</taxon>
        <taxon>Bacillati</taxon>
        <taxon>Actinomycetota</taxon>
        <taxon>Actinomycetes</taxon>
        <taxon>Kitasatosporales</taxon>
        <taxon>Streptomycetaceae</taxon>
        <taxon>Streptomyces</taxon>
    </lineage>
</organism>